<protein>
    <submittedName>
        <fullName evidence="3">Uncharacterized protein</fullName>
    </submittedName>
</protein>
<comment type="caution">
    <text evidence="3">The sequence shown here is derived from an EMBL/GenBank/DDBJ whole genome shotgun (WGS) entry which is preliminary data.</text>
</comment>
<reference evidence="3" key="1">
    <citation type="submission" date="2021-08" db="EMBL/GenBank/DDBJ databases">
        <title>WGS assembly of Ceratopteris richardii.</title>
        <authorList>
            <person name="Marchant D.B."/>
            <person name="Chen G."/>
            <person name="Jenkins J."/>
            <person name="Shu S."/>
            <person name="Leebens-Mack J."/>
            <person name="Grimwood J."/>
            <person name="Schmutz J."/>
            <person name="Soltis P."/>
            <person name="Soltis D."/>
            <person name="Chen Z.-H."/>
        </authorList>
    </citation>
    <scope>NUCLEOTIDE SEQUENCE</scope>
    <source>
        <strain evidence="3">Whitten #5841</strain>
        <tissue evidence="3">Leaf</tissue>
    </source>
</reference>
<keyword evidence="2" id="KW-1133">Transmembrane helix</keyword>
<feature type="transmembrane region" description="Helical" evidence="2">
    <location>
        <begin position="392"/>
        <end position="415"/>
    </location>
</feature>
<evidence type="ECO:0000256" key="2">
    <source>
        <dbReference type="SAM" id="Phobius"/>
    </source>
</evidence>
<gene>
    <name evidence="3" type="ORF">KP509_04G084500</name>
</gene>
<proteinExistence type="predicted"/>
<accession>A0A8T2UUR9</accession>
<keyword evidence="4" id="KW-1185">Reference proteome</keyword>
<feature type="compositionally biased region" description="Basic and acidic residues" evidence="1">
    <location>
        <begin position="138"/>
        <end position="151"/>
    </location>
</feature>
<name>A0A8T2UUR9_CERRI</name>
<feature type="region of interest" description="Disordered" evidence="1">
    <location>
        <begin position="1"/>
        <end position="76"/>
    </location>
</feature>
<evidence type="ECO:0000256" key="1">
    <source>
        <dbReference type="SAM" id="MobiDB-lite"/>
    </source>
</evidence>
<keyword evidence="2" id="KW-0472">Membrane</keyword>
<feature type="compositionally biased region" description="Polar residues" evidence="1">
    <location>
        <begin position="50"/>
        <end position="60"/>
    </location>
</feature>
<dbReference type="AlphaFoldDB" id="A0A8T2UUR9"/>
<evidence type="ECO:0000313" key="4">
    <source>
        <dbReference type="Proteomes" id="UP000825935"/>
    </source>
</evidence>
<organism evidence="3 4">
    <name type="scientific">Ceratopteris richardii</name>
    <name type="common">Triangle waterfern</name>
    <dbReference type="NCBI Taxonomy" id="49495"/>
    <lineage>
        <taxon>Eukaryota</taxon>
        <taxon>Viridiplantae</taxon>
        <taxon>Streptophyta</taxon>
        <taxon>Embryophyta</taxon>
        <taxon>Tracheophyta</taxon>
        <taxon>Polypodiopsida</taxon>
        <taxon>Polypodiidae</taxon>
        <taxon>Polypodiales</taxon>
        <taxon>Pteridineae</taxon>
        <taxon>Pteridaceae</taxon>
        <taxon>Parkerioideae</taxon>
        <taxon>Ceratopteris</taxon>
    </lineage>
</organism>
<feature type="compositionally biased region" description="Basic and acidic residues" evidence="1">
    <location>
        <begin position="62"/>
        <end position="76"/>
    </location>
</feature>
<keyword evidence="2" id="KW-0812">Transmembrane</keyword>
<feature type="compositionally biased region" description="Low complexity" evidence="1">
    <location>
        <begin position="28"/>
        <end position="44"/>
    </location>
</feature>
<dbReference type="EMBL" id="CM035409">
    <property type="protein sequence ID" value="KAH7439961.1"/>
    <property type="molecule type" value="Genomic_DNA"/>
</dbReference>
<feature type="region of interest" description="Disordered" evidence="1">
    <location>
        <begin position="310"/>
        <end position="341"/>
    </location>
</feature>
<evidence type="ECO:0000313" key="3">
    <source>
        <dbReference type="EMBL" id="KAH7439961.1"/>
    </source>
</evidence>
<dbReference type="Proteomes" id="UP000825935">
    <property type="component" value="Chromosome 4"/>
</dbReference>
<sequence length="428" mass="48109">MNSTSIAIPSLSEGGVRATRRQFSNQEASTSSKLRKSASAAASKHAIRTVQGSSRFSSQYSKHKEQNKADSDSLRLRKHGELMPQLEEENKAILQGLETLRNPQILEDAVENKVETLRDDRLVEENQAHPGNIEDEEHPAPDWEGLNKEQGDCDETIIDNVKDIEASMFRKESRDLTNVLPEEISGVESLQPEANAKGKEIIIGNLAGPSQTDFSISSATGMKPLIQKSSDPQIPHLSTFDCPETCESSEQGELRDDDLLHRRQDNLLFRKHFDSEQEGFLFPKGEDLEKELAQTSESLTIEDVSTNMKQEDEDFSTLTEVDEPLKEGSHYSPTSATSSRDDDRRTWTKLILGFLESAEIAMEKHVYSFKLLDLQHDLRGNRNFLPKPACKLFVRIFLTAVLISALGILLCHFFLGVLEDDRVYLHPT</sequence>
<feature type="region of interest" description="Disordered" evidence="1">
    <location>
        <begin position="124"/>
        <end position="151"/>
    </location>
</feature>